<evidence type="ECO:0000256" key="2">
    <source>
        <dbReference type="ARBA" id="ARBA00022500"/>
    </source>
</evidence>
<dbReference type="CDD" id="cd17541">
    <property type="entry name" value="REC_CheB-like"/>
    <property type="match status" value="1"/>
</dbReference>
<feature type="domain" description="CheB-type methylesterase" evidence="9">
    <location>
        <begin position="150"/>
        <end position="336"/>
    </location>
</feature>
<evidence type="ECO:0000259" key="9">
    <source>
        <dbReference type="PROSITE" id="PS50122"/>
    </source>
</evidence>
<dbReference type="AlphaFoldDB" id="A0A916TFG5"/>
<comment type="caution">
    <text evidence="10">The sequence shown here is derived from an EMBL/GenBank/DDBJ whole genome shotgun (WGS) entry which is preliminary data.</text>
</comment>
<reference evidence="10" key="1">
    <citation type="journal article" date="2014" name="Int. J. Syst. Evol. Microbiol.">
        <title>Complete genome sequence of Corynebacterium casei LMG S-19264T (=DSM 44701T), isolated from a smear-ripened cheese.</title>
        <authorList>
            <consortium name="US DOE Joint Genome Institute (JGI-PGF)"/>
            <person name="Walter F."/>
            <person name="Albersmeier A."/>
            <person name="Kalinowski J."/>
            <person name="Ruckert C."/>
        </authorList>
    </citation>
    <scope>NUCLEOTIDE SEQUENCE</scope>
    <source>
        <strain evidence="10">CGMCC 1.15330</strain>
    </source>
</reference>
<dbReference type="GO" id="GO:0000156">
    <property type="term" value="F:phosphorelay response regulator activity"/>
    <property type="evidence" value="ECO:0007669"/>
    <property type="project" value="InterPro"/>
</dbReference>
<dbReference type="SUPFAM" id="SSF52172">
    <property type="entry name" value="CheY-like"/>
    <property type="match status" value="1"/>
</dbReference>
<dbReference type="SUPFAM" id="SSF52738">
    <property type="entry name" value="Methylesterase CheB, C-terminal domain"/>
    <property type="match status" value="1"/>
</dbReference>
<dbReference type="Gene3D" id="3.40.50.180">
    <property type="entry name" value="Methylesterase CheB, C-terminal domain"/>
    <property type="match status" value="1"/>
</dbReference>
<dbReference type="Gene3D" id="3.40.50.2300">
    <property type="match status" value="1"/>
</dbReference>
<dbReference type="GO" id="GO:0006935">
    <property type="term" value="P:chemotaxis"/>
    <property type="evidence" value="ECO:0007669"/>
    <property type="project" value="UniProtKB-KW"/>
</dbReference>
<feature type="domain" description="Response regulatory" evidence="8">
    <location>
        <begin position="5"/>
        <end position="122"/>
    </location>
</feature>
<dbReference type="Proteomes" id="UP000623067">
    <property type="component" value="Unassembled WGS sequence"/>
</dbReference>
<organism evidence="10 11">
    <name type="scientific">Sphingomonas metalli</name>
    <dbReference type="NCBI Taxonomy" id="1779358"/>
    <lineage>
        <taxon>Bacteria</taxon>
        <taxon>Pseudomonadati</taxon>
        <taxon>Pseudomonadota</taxon>
        <taxon>Alphaproteobacteria</taxon>
        <taxon>Sphingomonadales</taxon>
        <taxon>Sphingomonadaceae</taxon>
        <taxon>Sphingomonas</taxon>
    </lineage>
</organism>
<dbReference type="InterPro" id="IPR011006">
    <property type="entry name" value="CheY-like_superfamily"/>
</dbReference>
<protein>
    <recommendedName>
        <fullName evidence="4">protein-glutamate methylesterase</fullName>
        <ecNumber evidence="4">3.1.1.61</ecNumber>
    </recommendedName>
</protein>
<evidence type="ECO:0000256" key="6">
    <source>
        <dbReference type="PROSITE-ProRule" id="PRU00050"/>
    </source>
</evidence>
<dbReference type="CDD" id="cd16432">
    <property type="entry name" value="CheB_Rec"/>
    <property type="match status" value="1"/>
</dbReference>
<keyword evidence="1" id="KW-0963">Cytoplasm</keyword>
<name>A0A916TFG5_9SPHN</name>
<dbReference type="EMBL" id="BMIH01000005">
    <property type="protein sequence ID" value="GGB40499.1"/>
    <property type="molecule type" value="Genomic_DNA"/>
</dbReference>
<keyword evidence="11" id="KW-1185">Reference proteome</keyword>
<comment type="catalytic activity">
    <reaction evidence="5">
        <text>[protein]-L-glutamate 5-O-methyl ester + H2O = L-glutamyl-[protein] + methanol + H(+)</text>
        <dbReference type="Rhea" id="RHEA:23236"/>
        <dbReference type="Rhea" id="RHEA-COMP:10208"/>
        <dbReference type="Rhea" id="RHEA-COMP:10311"/>
        <dbReference type="ChEBI" id="CHEBI:15377"/>
        <dbReference type="ChEBI" id="CHEBI:15378"/>
        <dbReference type="ChEBI" id="CHEBI:17790"/>
        <dbReference type="ChEBI" id="CHEBI:29973"/>
        <dbReference type="ChEBI" id="CHEBI:82795"/>
        <dbReference type="EC" id="3.1.1.61"/>
    </reaction>
</comment>
<reference evidence="10" key="2">
    <citation type="submission" date="2020-09" db="EMBL/GenBank/DDBJ databases">
        <authorList>
            <person name="Sun Q."/>
            <person name="Zhou Y."/>
        </authorList>
    </citation>
    <scope>NUCLEOTIDE SEQUENCE</scope>
    <source>
        <strain evidence="10">CGMCC 1.15330</strain>
    </source>
</reference>
<dbReference type="PROSITE" id="PS50122">
    <property type="entry name" value="CHEB"/>
    <property type="match status" value="1"/>
</dbReference>
<keyword evidence="2" id="KW-0145">Chemotaxis</keyword>
<evidence type="ECO:0000313" key="11">
    <source>
        <dbReference type="Proteomes" id="UP000623067"/>
    </source>
</evidence>
<dbReference type="InterPro" id="IPR001789">
    <property type="entry name" value="Sig_transdc_resp-reg_receiver"/>
</dbReference>
<keyword evidence="3" id="KW-0378">Hydrolase</keyword>
<evidence type="ECO:0000256" key="1">
    <source>
        <dbReference type="ARBA" id="ARBA00022490"/>
    </source>
</evidence>
<dbReference type="PANTHER" id="PTHR42872">
    <property type="entry name" value="PROTEIN-GLUTAMATE METHYLESTERASE/PROTEIN-GLUTAMINE GLUTAMINASE"/>
    <property type="match status" value="1"/>
</dbReference>
<dbReference type="InterPro" id="IPR035909">
    <property type="entry name" value="CheB_C"/>
</dbReference>
<proteinExistence type="predicted"/>
<evidence type="ECO:0000256" key="7">
    <source>
        <dbReference type="PROSITE-ProRule" id="PRU00169"/>
    </source>
</evidence>
<dbReference type="PANTHER" id="PTHR42872:SF6">
    <property type="entry name" value="PROTEIN-GLUTAMATE METHYLESTERASE_PROTEIN-GLUTAMINE GLUTAMINASE"/>
    <property type="match status" value="1"/>
</dbReference>
<dbReference type="PROSITE" id="PS50110">
    <property type="entry name" value="RESPONSE_REGULATORY"/>
    <property type="match status" value="1"/>
</dbReference>
<feature type="modified residue" description="4-aspartylphosphate" evidence="7">
    <location>
        <position position="56"/>
    </location>
</feature>
<comment type="caution">
    <text evidence="6">Lacks conserved residue(s) required for the propagation of feature annotation.</text>
</comment>
<keyword evidence="7" id="KW-0597">Phosphoprotein</keyword>
<dbReference type="Pfam" id="PF00072">
    <property type="entry name" value="Response_reg"/>
    <property type="match status" value="1"/>
</dbReference>
<evidence type="ECO:0000256" key="3">
    <source>
        <dbReference type="ARBA" id="ARBA00022801"/>
    </source>
</evidence>
<dbReference type="InterPro" id="IPR000673">
    <property type="entry name" value="Sig_transdc_resp-reg_Me-estase"/>
</dbReference>
<accession>A0A916TFG5</accession>
<evidence type="ECO:0000256" key="4">
    <source>
        <dbReference type="ARBA" id="ARBA00039140"/>
    </source>
</evidence>
<evidence type="ECO:0000256" key="5">
    <source>
        <dbReference type="ARBA" id="ARBA00048267"/>
    </source>
</evidence>
<evidence type="ECO:0000313" key="10">
    <source>
        <dbReference type="EMBL" id="GGB40499.1"/>
    </source>
</evidence>
<gene>
    <name evidence="10" type="primary">cheB</name>
    <name evidence="10" type="ORF">GCM10011380_32470</name>
</gene>
<dbReference type="PIRSF" id="PIRSF000876">
    <property type="entry name" value="RR_chemtxs_CheB"/>
    <property type="match status" value="1"/>
</dbReference>
<sequence length="346" mass="35544">MADIRVLVVDDSTTMRALFCGMFDNAKGIQVLDHAASAAEAREVMRRARPDVVTLDIEMPGMNGLDFLEEIMRERPLPVIMLSTLTQKGAASSIRAMELGAFDCFPKPTIATRDEFERITPKLVALVKAAASGKTTAARKKVGQAAEDGFRPNGRVVALSASSGGVAALMQIVPAFPAACPPTIITIPLEPGMGDSLIGRLDAAARPRIRPASDGQRLEPGNVYIAADQSVHVIVDGAAAAEIKTTPADPVNGARPSASLLFATLAKTAGASVVAGVLTGTGTDGCAGLQALKLAGATTFAQSIDTAAAGEAPAAALATGAAQRPVPLGEIAKFVLDQCRDVAHAA</sequence>
<evidence type="ECO:0000259" key="8">
    <source>
        <dbReference type="PROSITE" id="PS50110"/>
    </source>
</evidence>
<dbReference type="SMART" id="SM00448">
    <property type="entry name" value="REC"/>
    <property type="match status" value="1"/>
</dbReference>
<dbReference type="GO" id="GO:0005737">
    <property type="term" value="C:cytoplasm"/>
    <property type="evidence" value="ECO:0007669"/>
    <property type="project" value="InterPro"/>
</dbReference>
<dbReference type="Pfam" id="PF01339">
    <property type="entry name" value="CheB_methylest"/>
    <property type="match status" value="1"/>
</dbReference>
<dbReference type="InterPro" id="IPR008248">
    <property type="entry name" value="CheB-like"/>
</dbReference>
<dbReference type="RefSeq" id="WP_188660304.1">
    <property type="nucleotide sequence ID" value="NZ_BMIH01000005.1"/>
</dbReference>
<dbReference type="GO" id="GO:0008984">
    <property type="term" value="F:protein-glutamate methylesterase activity"/>
    <property type="evidence" value="ECO:0007669"/>
    <property type="project" value="UniProtKB-EC"/>
</dbReference>
<dbReference type="EC" id="3.1.1.61" evidence="4"/>